<sequence length="182" mass="19701">MAPTSNTSLAKLSLFLLFAIFSSSSKAYDRHQLKETNLTLYFQDFSSGPNATSAIVTGIPGRVWSFSSFGTIVVADDRITAGPHMDSPQIARGQGIFTTSSLDGVNAHIMYSIVFTNREYNGSTLEIQGRVFNLASAAETAVVGGTGKFRFATGYATFQTVSFDATLFYSVTRCNITVLHYS</sequence>
<keyword evidence="6" id="KW-1185">Reference proteome</keyword>
<comment type="caution">
    <text evidence="5">The sequence shown here is derived from an EMBL/GenBank/DDBJ whole genome shotgun (WGS) entry which is preliminary data.</text>
</comment>
<evidence type="ECO:0000256" key="4">
    <source>
        <dbReference type="RuleBase" id="RU363099"/>
    </source>
</evidence>
<comment type="subcellular location">
    <subcellularLocation>
        <location evidence="4">Secreted</location>
        <location evidence="4">Extracellular space</location>
        <location evidence="4">Apoplast</location>
    </subcellularLocation>
</comment>
<dbReference type="GO" id="GO:0009699">
    <property type="term" value="P:phenylpropanoid biosynthetic process"/>
    <property type="evidence" value="ECO:0007669"/>
    <property type="project" value="UniProtKB-ARBA"/>
</dbReference>
<keyword evidence="4" id="KW-0732">Signal</keyword>
<reference evidence="5 6" key="1">
    <citation type="submission" date="2020-08" db="EMBL/GenBank/DDBJ databases">
        <title>Plant Genome Project.</title>
        <authorList>
            <person name="Zhang R.-G."/>
        </authorList>
    </citation>
    <scope>NUCLEOTIDE SEQUENCE [LARGE SCALE GENOMIC DNA]</scope>
    <source>
        <strain evidence="5">WSP0</strain>
        <tissue evidence="5">Leaf</tissue>
    </source>
</reference>
<dbReference type="Proteomes" id="UP000823749">
    <property type="component" value="Chromosome 6"/>
</dbReference>
<gene>
    <name evidence="5" type="ORF">RHGRI_017920</name>
</gene>
<dbReference type="EMBL" id="JACTNZ010000006">
    <property type="protein sequence ID" value="KAG5545583.1"/>
    <property type="molecule type" value="Genomic_DNA"/>
</dbReference>
<dbReference type="GO" id="GO:0048046">
    <property type="term" value="C:apoplast"/>
    <property type="evidence" value="ECO:0007669"/>
    <property type="project" value="UniProtKB-SubCell"/>
</dbReference>
<feature type="chain" id="PRO_5043085342" description="Dirigent protein" evidence="4">
    <location>
        <begin position="28"/>
        <end position="182"/>
    </location>
</feature>
<comment type="similarity">
    <text evidence="1 4">Belongs to the plant dirigent protein family.</text>
</comment>
<feature type="signal peptide" evidence="4">
    <location>
        <begin position="1"/>
        <end position="27"/>
    </location>
</feature>
<evidence type="ECO:0000256" key="1">
    <source>
        <dbReference type="ARBA" id="ARBA00010746"/>
    </source>
</evidence>
<evidence type="ECO:0000313" key="6">
    <source>
        <dbReference type="Proteomes" id="UP000823749"/>
    </source>
</evidence>
<dbReference type="InterPro" id="IPR044859">
    <property type="entry name" value="Allene_oxi_cyc_Dirigent"/>
</dbReference>
<dbReference type="Gene3D" id="2.40.480.10">
    <property type="entry name" value="Allene oxide cyclase-like"/>
    <property type="match status" value="1"/>
</dbReference>
<comment type="function">
    <text evidence="4">Dirigent proteins impart stereoselectivity on the phenoxy radical-coupling reaction, yielding optically active lignans from two molecules of coniferyl alcohol in the biosynthesis of lignans, flavonolignans, and alkaloids and thus plays a central role in plant secondary metabolism.</text>
</comment>
<dbReference type="InterPro" id="IPR004265">
    <property type="entry name" value="Dirigent"/>
</dbReference>
<protein>
    <recommendedName>
        <fullName evidence="4">Dirigent protein</fullName>
    </recommendedName>
</protein>
<keyword evidence="3 4" id="KW-0964">Secreted</keyword>
<accession>A0AAV6JZP9</accession>
<dbReference type="AlphaFoldDB" id="A0AAV6JZP9"/>
<dbReference type="Pfam" id="PF03018">
    <property type="entry name" value="Dirigent"/>
    <property type="match status" value="1"/>
</dbReference>
<name>A0AAV6JZP9_9ERIC</name>
<dbReference type="PANTHER" id="PTHR21495">
    <property type="entry name" value="NUCLEOPORIN-RELATED"/>
    <property type="match status" value="1"/>
</dbReference>
<comment type="subunit">
    <text evidence="2 4">Homodimer.</text>
</comment>
<organism evidence="5 6">
    <name type="scientific">Rhododendron griersonianum</name>
    <dbReference type="NCBI Taxonomy" id="479676"/>
    <lineage>
        <taxon>Eukaryota</taxon>
        <taxon>Viridiplantae</taxon>
        <taxon>Streptophyta</taxon>
        <taxon>Embryophyta</taxon>
        <taxon>Tracheophyta</taxon>
        <taxon>Spermatophyta</taxon>
        <taxon>Magnoliopsida</taxon>
        <taxon>eudicotyledons</taxon>
        <taxon>Gunneridae</taxon>
        <taxon>Pentapetalae</taxon>
        <taxon>asterids</taxon>
        <taxon>Ericales</taxon>
        <taxon>Ericaceae</taxon>
        <taxon>Ericoideae</taxon>
        <taxon>Rhodoreae</taxon>
        <taxon>Rhododendron</taxon>
    </lineage>
</organism>
<evidence type="ECO:0000256" key="3">
    <source>
        <dbReference type="ARBA" id="ARBA00022525"/>
    </source>
</evidence>
<proteinExistence type="inferred from homology"/>
<evidence type="ECO:0000256" key="2">
    <source>
        <dbReference type="ARBA" id="ARBA00011738"/>
    </source>
</evidence>
<keyword evidence="4" id="KW-0052">Apoplast</keyword>
<evidence type="ECO:0000313" key="5">
    <source>
        <dbReference type="EMBL" id="KAG5545583.1"/>
    </source>
</evidence>